<evidence type="ECO:0000259" key="6">
    <source>
        <dbReference type="Pfam" id="PF00441"/>
    </source>
</evidence>
<dbReference type="InterPro" id="IPR009075">
    <property type="entry name" value="AcylCo_DH/oxidase_C"/>
</dbReference>
<reference evidence="8" key="1">
    <citation type="submission" date="2022-12" db="EMBL/GenBank/DDBJ databases">
        <title>Reference genome sequencing for broad-spectrum identification of bacterial and archaeal isolates by mass spectrometry.</title>
        <authorList>
            <person name="Sekiguchi Y."/>
            <person name="Tourlousse D.M."/>
        </authorList>
    </citation>
    <scope>NUCLEOTIDE SEQUENCE</scope>
    <source>
        <strain evidence="8">301</strain>
    </source>
</reference>
<proteinExistence type="inferred from homology"/>
<accession>A0A9W6CJM3</accession>
<keyword evidence="3" id="KW-0285">Flavoprotein</keyword>
<dbReference type="InterPro" id="IPR009100">
    <property type="entry name" value="AcylCoA_DH/oxidase_NM_dom_sf"/>
</dbReference>
<comment type="caution">
    <text evidence="8">The sequence shown here is derived from an EMBL/GenBank/DDBJ whole genome shotgun (WGS) entry which is preliminary data.</text>
</comment>
<protein>
    <submittedName>
        <fullName evidence="8 9">Acyl-CoA dehydrogenase</fullName>
    </submittedName>
</protein>
<dbReference type="AlphaFoldDB" id="A0A9W6CJM3"/>
<organism evidence="8 10">
    <name type="scientific">Xanthobacter flavus</name>
    <dbReference type="NCBI Taxonomy" id="281"/>
    <lineage>
        <taxon>Bacteria</taxon>
        <taxon>Pseudomonadati</taxon>
        <taxon>Pseudomonadota</taxon>
        <taxon>Alphaproteobacteria</taxon>
        <taxon>Hyphomicrobiales</taxon>
        <taxon>Xanthobacteraceae</taxon>
        <taxon>Xanthobacter</taxon>
    </lineage>
</organism>
<evidence type="ECO:0000256" key="2">
    <source>
        <dbReference type="ARBA" id="ARBA00009347"/>
    </source>
</evidence>
<dbReference type="InterPro" id="IPR037069">
    <property type="entry name" value="AcylCoA_DH/ox_N_sf"/>
</dbReference>
<feature type="domain" description="Acyl-CoA dehydrogenase/oxidase C-terminal" evidence="6">
    <location>
        <begin position="205"/>
        <end position="341"/>
    </location>
</feature>
<dbReference type="SUPFAM" id="SSF56645">
    <property type="entry name" value="Acyl-CoA dehydrogenase NM domain-like"/>
    <property type="match status" value="1"/>
</dbReference>
<dbReference type="Pfam" id="PF02771">
    <property type="entry name" value="Acyl-CoA_dh_N"/>
    <property type="match status" value="1"/>
</dbReference>
<dbReference type="InterPro" id="IPR036250">
    <property type="entry name" value="AcylCo_DH-like_C"/>
</dbReference>
<evidence type="ECO:0000256" key="5">
    <source>
        <dbReference type="ARBA" id="ARBA00023002"/>
    </source>
</evidence>
<dbReference type="Proteomes" id="UP001144397">
    <property type="component" value="Unassembled WGS sequence"/>
</dbReference>
<dbReference type="CDD" id="cd00567">
    <property type="entry name" value="ACAD"/>
    <property type="match status" value="1"/>
</dbReference>
<name>A0A9W6CJM3_XANFL</name>
<dbReference type="PANTHER" id="PTHR43884">
    <property type="entry name" value="ACYL-COA DEHYDROGENASE"/>
    <property type="match status" value="1"/>
</dbReference>
<evidence type="ECO:0000313" key="9">
    <source>
        <dbReference type="EMBL" id="MDR6335152.1"/>
    </source>
</evidence>
<dbReference type="GO" id="GO:0003995">
    <property type="term" value="F:acyl-CoA dehydrogenase activity"/>
    <property type="evidence" value="ECO:0007669"/>
    <property type="project" value="TreeGrafter"/>
</dbReference>
<dbReference type="InterPro" id="IPR013786">
    <property type="entry name" value="AcylCoA_DH/ox_N"/>
</dbReference>
<dbReference type="PANTHER" id="PTHR43884:SF20">
    <property type="entry name" value="ACYL-COA DEHYDROGENASE FADE28"/>
    <property type="match status" value="1"/>
</dbReference>
<keyword evidence="4" id="KW-0274">FAD</keyword>
<evidence type="ECO:0000256" key="3">
    <source>
        <dbReference type="ARBA" id="ARBA00022630"/>
    </source>
</evidence>
<reference evidence="9 11" key="2">
    <citation type="submission" date="2023-07" db="EMBL/GenBank/DDBJ databases">
        <title>Genomic Encyclopedia of Type Strains, Phase IV (KMG-IV): sequencing the most valuable type-strain genomes for metagenomic binning, comparative biology and taxonomic classification.</title>
        <authorList>
            <person name="Goeker M."/>
        </authorList>
    </citation>
    <scope>NUCLEOTIDE SEQUENCE [LARGE SCALE GENOMIC DNA]</scope>
    <source>
        <strain evidence="9 11">DSM 338</strain>
    </source>
</reference>
<evidence type="ECO:0000256" key="1">
    <source>
        <dbReference type="ARBA" id="ARBA00001974"/>
    </source>
</evidence>
<keyword evidence="11" id="KW-1185">Reference proteome</keyword>
<feature type="domain" description="Acyl-CoA dehydrogenase/oxidase N-terminal" evidence="7">
    <location>
        <begin position="11"/>
        <end position="85"/>
    </location>
</feature>
<dbReference type="GO" id="GO:0050660">
    <property type="term" value="F:flavin adenine dinucleotide binding"/>
    <property type="evidence" value="ECO:0007669"/>
    <property type="project" value="InterPro"/>
</dbReference>
<dbReference type="GeneID" id="95764079"/>
<evidence type="ECO:0000259" key="7">
    <source>
        <dbReference type="Pfam" id="PF02771"/>
    </source>
</evidence>
<dbReference type="SUPFAM" id="SSF47203">
    <property type="entry name" value="Acyl-CoA dehydrogenase C-terminal domain-like"/>
    <property type="match status" value="1"/>
</dbReference>
<comment type="similarity">
    <text evidence="2">Belongs to the acyl-CoA dehydrogenase family.</text>
</comment>
<evidence type="ECO:0000313" key="11">
    <source>
        <dbReference type="Proteomes" id="UP001245370"/>
    </source>
</evidence>
<dbReference type="RefSeq" id="WP_281808467.1">
    <property type="nucleotide sequence ID" value="NZ_BSDO01000005.1"/>
</dbReference>
<comment type="cofactor">
    <cofactor evidence="1">
        <name>FAD</name>
        <dbReference type="ChEBI" id="CHEBI:57692"/>
    </cofactor>
</comment>
<dbReference type="Proteomes" id="UP001245370">
    <property type="component" value="Unassembled WGS sequence"/>
</dbReference>
<dbReference type="Pfam" id="PF00441">
    <property type="entry name" value="Acyl-CoA_dh_1"/>
    <property type="match status" value="1"/>
</dbReference>
<evidence type="ECO:0000313" key="10">
    <source>
        <dbReference type="Proteomes" id="UP001144397"/>
    </source>
</evidence>
<gene>
    <name evidence="9" type="ORF">GGQ86_003642</name>
    <name evidence="8" type="ORF">XFLAVUS301_32970</name>
</gene>
<evidence type="ECO:0000256" key="4">
    <source>
        <dbReference type="ARBA" id="ARBA00022827"/>
    </source>
</evidence>
<dbReference type="Gene3D" id="1.20.140.10">
    <property type="entry name" value="Butyryl-CoA Dehydrogenase, subunit A, domain 3"/>
    <property type="match status" value="1"/>
</dbReference>
<dbReference type="Gene3D" id="2.40.110.10">
    <property type="entry name" value="Butyryl-CoA Dehydrogenase, subunit A, domain 2"/>
    <property type="match status" value="1"/>
</dbReference>
<dbReference type="InterPro" id="IPR046373">
    <property type="entry name" value="Acyl-CoA_Oxase/DH_mid-dom_sf"/>
</dbReference>
<dbReference type="Gene3D" id="1.10.540.10">
    <property type="entry name" value="Acyl-CoA dehydrogenase/oxidase, N-terminal domain"/>
    <property type="match status" value="1"/>
</dbReference>
<keyword evidence="5" id="KW-0560">Oxidoreductase</keyword>
<dbReference type="EMBL" id="JAVDPY010000006">
    <property type="protein sequence ID" value="MDR6335152.1"/>
    <property type="molecule type" value="Genomic_DNA"/>
</dbReference>
<evidence type="ECO:0000313" key="8">
    <source>
        <dbReference type="EMBL" id="GLI23623.1"/>
    </source>
</evidence>
<sequence length="361" mass="38322">MTITAERLEGARMIRKSAAGIADRADVGRARKLRFSETGFDRRVLKDMCDLGWLGLRLPEPDGGSDLGMMEMCALAEELGAAIVPEPLIPAALAVRVLAQPERTAALEGRLVVLPAFQEQSADPHAPPATSVQQGRISGRKLFVPSPRGADAFVVTSRDGSFLVRSDAPGVAIEAVTLQDGSHSGTLVFNDAPAEKLPGRLEDGLDDACLATAAYLLGLADAVLERTVAYLKVRKQFGAVIGSFQALQHRCVDLKLQVVLARVSVEDAARIADMNASIDERRAAVSRAKARASDAALLVARQAVQLHGGIGFTDECDIGLYLRKAMVLAPAFGGSAFHRARFATLTFRDGAEAVPATSRTA</sequence>
<dbReference type="EMBL" id="BSDO01000005">
    <property type="protein sequence ID" value="GLI23623.1"/>
    <property type="molecule type" value="Genomic_DNA"/>
</dbReference>